<dbReference type="InterPro" id="IPR033162">
    <property type="entry name" value="TBCD"/>
</dbReference>
<dbReference type="InterPro" id="IPR022577">
    <property type="entry name" value="TBCD_C"/>
</dbReference>
<dbReference type="InterPro" id="IPR016024">
    <property type="entry name" value="ARM-type_fold"/>
</dbReference>
<gene>
    <name evidence="2" type="ORF">BGHDH14_bgh02954</name>
</gene>
<accession>N1JKL1</accession>
<dbReference type="GO" id="GO:0007021">
    <property type="term" value="P:tubulin complex assembly"/>
    <property type="evidence" value="ECO:0007669"/>
    <property type="project" value="InterPro"/>
</dbReference>
<organism evidence="2 3">
    <name type="scientific">Blumeria graminis f. sp. hordei (strain DH14)</name>
    <name type="common">Barley powdery mildew</name>
    <name type="synonym">Oidium monilioides f. sp. hordei</name>
    <dbReference type="NCBI Taxonomy" id="546991"/>
    <lineage>
        <taxon>Eukaryota</taxon>
        <taxon>Fungi</taxon>
        <taxon>Dikarya</taxon>
        <taxon>Ascomycota</taxon>
        <taxon>Pezizomycotina</taxon>
        <taxon>Leotiomycetes</taxon>
        <taxon>Erysiphales</taxon>
        <taxon>Erysiphaceae</taxon>
        <taxon>Blumeria</taxon>
        <taxon>Blumeria hordei</taxon>
    </lineage>
</organism>
<comment type="caution">
    <text evidence="2">The sequence shown here is derived from an EMBL/GenBank/DDBJ whole genome shotgun (WGS) entry which is preliminary data.</text>
</comment>
<evidence type="ECO:0000313" key="2">
    <source>
        <dbReference type="EMBL" id="CCU80499.1"/>
    </source>
</evidence>
<dbReference type="Pfam" id="PF12612">
    <property type="entry name" value="TFCD_C"/>
    <property type="match status" value="1"/>
</dbReference>
<dbReference type="STRING" id="546991.N1JKL1"/>
<dbReference type="SUPFAM" id="SSF48371">
    <property type="entry name" value="ARM repeat"/>
    <property type="match status" value="1"/>
</dbReference>
<proteinExistence type="predicted"/>
<dbReference type="HOGENOM" id="CLU_484822_0_0_1"/>
<dbReference type="GO" id="GO:0000226">
    <property type="term" value="P:microtubule cytoskeleton organization"/>
    <property type="evidence" value="ECO:0007669"/>
    <property type="project" value="TreeGrafter"/>
</dbReference>
<evidence type="ECO:0000259" key="1">
    <source>
        <dbReference type="Pfam" id="PF12612"/>
    </source>
</evidence>
<protein>
    <submittedName>
        <fullName evidence="2">Beta-tubulin cofactor d</fullName>
    </submittedName>
</protein>
<sequence length="562" mass="63774">MLILREITANQAKFRAPKLTAEAVGQLISSALFLIVLELAITKSGRHRADFPLSAIDDRFKKALHENCLPKLSRTFSSLESSCKGNPSSVVELYETILEAYDLNVRPPDTFMRLVKDLLDRFLRDADEEIVEVISTAAASYGLLCGPENGWFHKWREIAFAKVAPERKGNGRAYILTILKFPIKLYERFYETGDGVRETLQSAIYSRWHSHDDIDTRVIIMRYLARSFVFFESPTDYIDLIKAGLDDYTITSQGDVGSLLRIESIRTAATVWNEDFILQDFHSEKQIVDIFDSLIPRILRLASSKLDRLRLEAKKALLLISRSEKVPSFCVHNQLEPLSTSSKDFFRCLLDIHCSLFPPQKFQHEFNELIADIAVSAETATEEVVCSSRYALVEFCLAKDHALKDVFDKSAVNNERFVFNALIFAINSGVERFTIPGIEVLAFLISGGILHQQALLYFTPMSEAVDKVLHQSKIFKKIVAGLKLFGALLDVDRPVGQTLMKSWAINRLTSNLVHRYPKIRALAVDELFFRTSLGRGVDWLQEKKLNDMLAVRQCLLENHTVG</sequence>
<feature type="domain" description="Tubulin-folding cofactor D C-terminal" evidence="1">
    <location>
        <begin position="293"/>
        <end position="456"/>
    </location>
</feature>
<dbReference type="EMBL" id="CAUH01004726">
    <property type="protein sequence ID" value="CCU80499.1"/>
    <property type="molecule type" value="Genomic_DNA"/>
</dbReference>
<dbReference type="eggNOG" id="KOG1943">
    <property type="taxonomic scope" value="Eukaryota"/>
</dbReference>
<dbReference type="InParanoid" id="N1JKL1"/>
<keyword evidence="3" id="KW-1185">Reference proteome</keyword>
<dbReference type="GO" id="GO:0007023">
    <property type="term" value="P:post-chaperonin tubulin folding pathway"/>
    <property type="evidence" value="ECO:0007669"/>
    <property type="project" value="InterPro"/>
</dbReference>
<dbReference type="GO" id="GO:0005096">
    <property type="term" value="F:GTPase activator activity"/>
    <property type="evidence" value="ECO:0007669"/>
    <property type="project" value="InterPro"/>
</dbReference>
<dbReference type="OrthoDB" id="10253476at2759"/>
<dbReference type="GO" id="GO:0048487">
    <property type="term" value="F:beta-tubulin binding"/>
    <property type="evidence" value="ECO:0007669"/>
    <property type="project" value="InterPro"/>
</dbReference>
<reference evidence="2 3" key="1">
    <citation type="journal article" date="2010" name="Science">
        <title>Genome expansion and gene loss in powdery mildew fungi reveal tradeoffs in extreme parasitism.</title>
        <authorList>
            <person name="Spanu P.D."/>
            <person name="Abbott J.C."/>
            <person name="Amselem J."/>
            <person name="Burgis T.A."/>
            <person name="Soanes D.M."/>
            <person name="Stueber K."/>
            <person name="Ver Loren van Themaat E."/>
            <person name="Brown J.K.M."/>
            <person name="Butcher S.A."/>
            <person name="Gurr S.J."/>
            <person name="Lebrun M.-H."/>
            <person name="Ridout C.J."/>
            <person name="Schulze-Lefert P."/>
            <person name="Talbot N.J."/>
            <person name="Ahmadinejad N."/>
            <person name="Ametz C."/>
            <person name="Barton G.R."/>
            <person name="Benjdia M."/>
            <person name="Bidzinski P."/>
            <person name="Bindschedler L.V."/>
            <person name="Both M."/>
            <person name="Brewer M.T."/>
            <person name="Cadle-Davidson L."/>
            <person name="Cadle-Davidson M.M."/>
            <person name="Collemare J."/>
            <person name="Cramer R."/>
            <person name="Frenkel O."/>
            <person name="Godfrey D."/>
            <person name="Harriman J."/>
            <person name="Hoede C."/>
            <person name="King B.C."/>
            <person name="Klages S."/>
            <person name="Kleemann J."/>
            <person name="Knoll D."/>
            <person name="Koti P.S."/>
            <person name="Kreplak J."/>
            <person name="Lopez-Ruiz F.J."/>
            <person name="Lu X."/>
            <person name="Maekawa T."/>
            <person name="Mahanil S."/>
            <person name="Micali C."/>
            <person name="Milgroom M.G."/>
            <person name="Montana G."/>
            <person name="Noir S."/>
            <person name="O'Connell R.J."/>
            <person name="Oberhaensli S."/>
            <person name="Parlange F."/>
            <person name="Pedersen C."/>
            <person name="Quesneville H."/>
            <person name="Reinhardt R."/>
            <person name="Rott M."/>
            <person name="Sacristan S."/>
            <person name="Schmidt S.M."/>
            <person name="Schoen M."/>
            <person name="Skamnioti P."/>
            <person name="Sommer H."/>
            <person name="Stephens A."/>
            <person name="Takahara H."/>
            <person name="Thordal-Christensen H."/>
            <person name="Vigouroux M."/>
            <person name="Wessling R."/>
            <person name="Wicker T."/>
            <person name="Panstruga R."/>
        </authorList>
    </citation>
    <scope>NUCLEOTIDE SEQUENCE [LARGE SCALE GENOMIC DNA]</scope>
    <source>
        <strain evidence="2">DH14</strain>
    </source>
</reference>
<evidence type="ECO:0000313" key="3">
    <source>
        <dbReference type="Proteomes" id="UP000015441"/>
    </source>
</evidence>
<dbReference type="AlphaFoldDB" id="N1JKL1"/>
<dbReference type="Proteomes" id="UP000015441">
    <property type="component" value="Unassembled WGS sequence"/>
</dbReference>
<dbReference type="PANTHER" id="PTHR12658">
    <property type="entry name" value="BETA-TUBULIN COFACTOR D"/>
    <property type="match status" value="1"/>
</dbReference>
<name>N1JKL1_BLUG1</name>
<dbReference type="PANTHER" id="PTHR12658:SF0">
    <property type="entry name" value="TUBULIN-SPECIFIC CHAPERONE D"/>
    <property type="match status" value="1"/>
</dbReference>